<dbReference type="RefSeq" id="WP_207860996.1">
    <property type="nucleotide sequence ID" value="NZ_JAFREP010000021.1"/>
</dbReference>
<sequence length="107" mass="12381">MEEHVSWQQLEHHFHLCLAMDAEQQSHYLRALKQHDADMVDELLVLLQGDAEAESEQFFEENPLDPFYGCAEANPSSNHFERLLNTPLPRLKLSAKNRLLLAAVSRR</sequence>
<evidence type="ECO:0000313" key="2">
    <source>
        <dbReference type="Proteomes" id="UP000664417"/>
    </source>
</evidence>
<protein>
    <submittedName>
        <fullName evidence="1">Uncharacterized protein</fullName>
    </submittedName>
</protein>
<comment type="caution">
    <text evidence="1">The sequence shown here is derived from an EMBL/GenBank/DDBJ whole genome shotgun (WGS) entry which is preliminary data.</text>
</comment>
<evidence type="ECO:0000313" key="1">
    <source>
        <dbReference type="EMBL" id="MBO1321022.1"/>
    </source>
</evidence>
<keyword evidence="2" id="KW-1185">Reference proteome</keyword>
<dbReference type="AlphaFoldDB" id="A0A8J7Q5V0"/>
<gene>
    <name evidence="1" type="ORF">J3U88_21265</name>
</gene>
<dbReference type="EMBL" id="JAFREP010000021">
    <property type="protein sequence ID" value="MBO1321022.1"/>
    <property type="molecule type" value="Genomic_DNA"/>
</dbReference>
<accession>A0A8J7Q5V0</accession>
<dbReference type="Proteomes" id="UP000664417">
    <property type="component" value="Unassembled WGS sequence"/>
</dbReference>
<name>A0A8J7Q5V0_9BACT</name>
<organism evidence="1 2">
    <name type="scientific">Acanthopleuribacter pedis</name>
    <dbReference type="NCBI Taxonomy" id="442870"/>
    <lineage>
        <taxon>Bacteria</taxon>
        <taxon>Pseudomonadati</taxon>
        <taxon>Acidobacteriota</taxon>
        <taxon>Holophagae</taxon>
        <taxon>Acanthopleuribacterales</taxon>
        <taxon>Acanthopleuribacteraceae</taxon>
        <taxon>Acanthopleuribacter</taxon>
    </lineage>
</organism>
<proteinExistence type="predicted"/>
<reference evidence="1" key="1">
    <citation type="submission" date="2021-03" db="EMBL/GenBank/DDBJ databases">
        <authorList>
            <person name="Wang G."/>
        </authorList>
    </citation>
    <scope>NUCLEOTIDE SEQUENCE</scope>
    <source>
        <strain evidence="1">KCTC 12899</strain>
    </source>
</reference>